<dbReference type="InterPro" id="IPR027417">
    <property type="entry name" value="P-loop_NTPase"/>
</dbReference>
<dbReference type="InterPro" id="IPR011990">
    <property type="entry name" value="TPR-like_helical_dom_sf"/>
</dbReference>
<sequence length="700" mass="73637">MRHTAQVVHRQLPPETNAFVGRAAECEELLRALAEHRLVTVAGPGGVGKTRLARRAGALVDEKAHRDGVRWADLGHLQGDRLLVATVSDAVDLSHHTPRMPADTLCAWLARQETLLVLDSCEHLVAPCAALVADLLTACPGLTVLVTSRQPLGLPGEHVLDLAPLPPGGPDAAELFRRRTGTALGTALPDTAAAAVGAVCRRLEGIPLAIELAAAQVPRFGVDGVRDRLAARFEVLESDDPARPLRHRTLRTAVGWSHELCEPAERLLWARLSVFRGPFDAGAAAEVCSGGPLDTAAVPAVLAGLVAKSVLRGEGVRLRMLDTVREYGAMWLDELGERHAVADRHAARCLRLARRAHAQWLGPSQAEWYARIAAAHTDLCTALDHLLATDPERALELAGTVGFFWACCGHLPETRHFVETALARSPGPGPHRARALWALGVALTLQGEYGPARLRSEECTRAARLAGDREDRLDAAYLAGLLALLTGEPETARREVDAAVEAAGTAGDAAAGTAGDAAPGGDAGADTGALVRCLLVRVFALTASGRLDEAREEATGLRERCAALGESWTRAYLNYQLALITLLTGDPGAAARHARSMLIGKRGLGDGFGVALGLDVLAAALAAMGEGRHAALVSGTSETYWLAAGHPQRGTPELAPLREECERRARTEAGDDAYDAAFAEGAAGVPSAGLAAALRMASAV</sequence>
<gene>
    <name evidence="2" type="ORF">IAG43_30060</name>
</gene>
<name>A0A7H0I1T4_9ACTN</name>
<dbReference type="Proteomes" id="UP000516230">
    <property type="component" value="Chromosome"/>
</dbReference>
<dbReference type="Pfam" id="PF20703">
    <property type="entry name" value="nSTAND1"/>
    <property type="match status" value="1"/>
</dbReference>
<dbReference type="EMBL" id="CP060825">
    <property type="protein sequence ID" value="QNP66750.1"/>
    <property type="molecule type" value="Genomic_DNA"/>
</dbReference>
<dbReference type="PANTHER" id="PTHR47691:SF3">
    <property type="entry name" value="HTH-TYPE TRANSCRIPTIONAL REGULATOR RV0890C-RELATED"/>
    <property type="match status" value="1"/>
</dbReference>
<dbReference type="PRINTS" id="PR00364">
    <property type="entry name" value="DISEASERSIST"/>
</dbReference>
<proteinExistence type="predicted"/>
<evidence type="ECO:0000259" key="1">
    <source>
        <dbReference type="Pfam" id="PF20703"/>
    </source>
</evidence>
<dbReference type="SUPFAM" id="SSF52540">
    <property type="entry name" value="P-loop containing nucleoside triphosphate hydrolases"/>
    <property type="match status" value="1"/>
</dbReference>
<evidence type="ECO:0000313" key="3">
    <source>
        <dbReference type="Proteomes" id="UP000516230"/>
    </source>
</evidence>
<reference evidence="2 3" key="1">
    <citation type="submission" date="2020-08" db="EMBL/GenBank/DDBJ databases">
        <title>A novel species.</title>
        <authorList>
            <person name="Gao J."/>
        </authorList>
    </citation>
    <scope>NUCLEOTIDE SEQUENCE [LARGE SCALE GENOMIC DNA]</scope>
    <source>
        <strain evidence="2 3">CRPJ-33</strain>
    </source>
</reference>
<dbReference type="InterPro" id="IPR049052">
    <property type="entry name" value="nSTAND1"/>
</dbReference>
<dbReference type="AlphaFoldDB" id="A0A7H0I1T4"/>
<feature type="domain" description="Novel STAND NTPase 1" evidence="1">
    <location>
        <begin position="16"/>
        <end position="149"/>
    </location>
</feature>
<evidence type="ECO:0000313" key="2">
    <source>
        <dbReference type="EMBL" id="QNP66750.1"/>
    </source>
</evidence>
<dbReference type="Gene3D" id="1.25.40.10">
    <property type="entry name" value="Tetratricopeptide repeat domain"/>
    <property type="match status" value="1"/>
</dbReference>
<dbReference type="Gene3D" id="3.40.50.300">
    <property type="entry name" value="P-loop containing nucleotide triphosphate hydrolases"/>
    <property type="match status" value="1"/>
</dbReference>
<dbReference type="KEGG" id="sgj:IAG43_30060"/>
<keyword evidence="3" id="KW-1185">Reference proteome</keyword>
<accession>A0A7H0I1T4</accession>
<dbReference type="PANTHER" id="PTHR47691">
    <property type="entry name" value="REGULATOR-RELATED"/>
    <property type="match status" value="1"/>
</dbReference>
<organism evidence="2 3">
    <name type="scientific">Streptomyces genisteinicus</name>
    <dbReference type="NCBI Taxonomy" id="2768068"/>
    <lineage>
        <taxon>Bacteria</taxon>
        <taxon>Bacillati</taxon>
        <taxon>Actinomycetota</taxon>
        <taxon>Actinomycetes</taxon>
        <taxon>Kitasatosporales</taxon>
        <taxon>Streptomycetaceae</taxon>
        <taxon>Streptomyces</taxon>
    </lineage>
</organism>
<protein>
    <submittedName>
        <fullName evidence="2">Regulator</fullName>
    </submittedName>
</protein>